<dbReference type="InterPro" id="IPR036291">
    <property type="entry name" value="NAD(P)-bd_dom_sf"/>
</dbReference>
<dbReference type="EMBL" id="LT629736">
    <property type="protein sequence ID" value="SDS43343.1"/>
    <property type="molecule type" value="Genomic_DNA"/>
</dbReference>
<keyword evidence="4" id="KW-0812">Transmembrane</keyword>
<dbReference type="Proteomes" id="UP000243207">
    <property type="component" value="Chromosome I"/>
</dbReference>
<evidence type="ECO:0000313" key="7">
    <source>
        <dbReference type="Proteomes" id="UP000243207"/>
    </source>
</evidence>
<sequence>MNVKLKPLHEQVIVITGASSGIGLATARMAAKAGARLVLVARNEEALKEIERELDAGDTVKHLVGDVGKREDLERVASQTITQFGGFDTWINNAGSSVWGRLDEVSDEDHEKVMQTNFFGTMYGSNIAARHLRDKGGAIINIGSVESAAAMPFHSSYSASKHAVKAMTDVLRVELEQSGSPVSVTLVRPPAINTMFNDHAKSYLPSAPSFPPPVYSPDVVAQAILHAAVHPQRDVYIGNSKMFTRMAQVTPRLADLMSRTFIYDIVQSGRPDKHRGGTLHNSDVGTVQDGQASGQYPGHVKQTSLYTRATQHPVATALIAVGAIALIASLIGSKRMKSSKGMPALGAMAGLKGSKNMKHVHMPRMRKTHRRGGLFGTGLKLAALGQGARLSHQAGKVSGAVRSRLP</sequence>
<evidence type="ECO:0000313" key="6">
    <source>
        <dbReference type="EMBL" id="SDS43343.1"/>
    </source>
</evidence>
<evidence type="ECO:0000256" key="3">
    <source>
        <dbReference type="RuleBase" id="RU000363"/>
    </source>
</evidence>
<dbReference type="Gene3D" id="3.40.50.720">
    <property type="entry name" value="NAD(P)-binding Rossmann-like Domain"/>
    <property type="match status" value="1"/>
</dbReference>
<dbReference type="GO" id="GO:0016491">
    <property type="term" value="F:oxidoreductase activity"/>
    <property type="evidence" value="ECO:0007669"/>
    <property type="project" value="UniProtKB-KW"/>
</dbReference>
<keyword evidence="4" id="KW-0472">Membrane</keyword>
<dbReference type="RefSeq" id="WP_093392746.1">
    <property type="nucleotide sequence ID" value="NZ_LT629736.1"/>
</dbReference>
<evidence type="ECO:0000256" key="1">
    <source>
        <dbReference type="ARBA" id="ARBA00006484"/>
    </source>
</evidence>
<evidence type="ECO:0000259" key="5">
    <source>
        <dbReference type="SMART" id="SM00822"/>
    </source>
</evidence>
<evidence type="ECO:0000256" key="2">
    <source>
        <dbReference type="ARBA" id="ARBA00023002"/>
    </source>
</evidence>
<gene>
    <name evidence="6" type="ORF">SAMN05216421_1516</name>
</gene>
<dbReference type="InterPro" id="IPR057326">
    <property type="entry name" value="KR_dom"/>
</dbReference>
<name>A0A1H1S610_9GAMM</name>
<dbReference type="InterPro" id="IPR020904">
    <property type="entry name" value="Sc_DH/Rdtase_CS"/>
</dbReference>
<dbReference type="STRING" id="487184.SAMN05216421_1516"/>
<dbReference type="GO" id="GO:0016020">
    <property type="term" value="C:membrane"/>
    <property type="evidence" value="ECO:0007669"/>
    <property type="project" value="TreeGrafter"/>
</dbReference>
<protein>
    <submittedName>
        <fullName evidence="6">Short-chain dehydrogenase</fullName>
    </submittedName>
</protein>
<proteinExistence type="inferred from homology"/>
<keyword evidence="2" id="KW-0560">Oxidoreductase</keyword>
<comment type="similarity">
    <text evidence="1 3">Belongs to the short-chain dehydrogenases/reductases (SDR) family.</text>
</comment>
<dbReference type="PANTHER" id="PTHR44196:SF1">
    <property type="entry name" value="DEHYDROGENASE_REDUCTASE SDR FAMILY MEMBER 7B"/>
    <property type="match status" value="1"/>
</dbReference>
<dbReference type="InterPro" id="IPR002347">
    <property type="entry name" value="SDR_fam"/>
</dbReference>
<dbReference type="Pfam" id="PF00106">
    <property type="entry name" value="adh_short"/>
    <property type="match status" value="1"/>
</dbReference>
<reference evidence="7" key="1">
    <citation type="submission" date="2016-10" db="EMBL/GenBank/DDBJ databases">
        <authorList>
            <person name="Varghese N."/>
            <person name="Submissions S."/>
        </authorList>
    </citation>
    <scope>NUCLEOTIDE SEQUENCE [LARGE SCALE GENOMIC DNA]</scope>
    <source>
        <strain evidence="7">NRRL B-51270</strain>
    </source>
</reference>
<keyword evidence="7" id="KW-1185">Reference proteome</keyword>
<dbReference type="PRINTS" id="PR00081">
    <property type="entry name" value="GDHRDH"/>
</dbReference>
<dbReference type="PANTHER" id="PTHR44196">
    <property type="entry name" value="DEHYDROGENASE/REDUCTASE SDR FAMILY MEMBER 7B"/>
    <property type="match status" value="1"/>
</dbReference>
<accession>A0A1H1S610</accession>
<dbReference type="AlphaFoldDB" id="A0A1H1S610"/>
<dbReference type="SUPFAM" id="SSF51735">
    <property type="entry name" value="NAD(P)-binding Rossmann-fold domains"/>
    <property type="match status" value="1"/>
</dbReference>
<feature type="domain" description="Ketoreductase" evidence="5">
    <location>
        <begin position="11"/>
        <end position="148"/>
    </location>
</feature>
<dbReference type="OrthoDB" id="9810734at2"/>
<dbReference type="NCBIfam" id="NF005495">
    <property type="entry name" value="PRK07109.1"/>
    <property type="match status" value="1"/>
</dbReference>
<dbReference type="PROSITE" id="PS00061">
    <property type="entry name" value="ADH_SHORT"/>
    <property type="match status" value="1"/>
</dbReference>
<organism evidence="6 7">
    <name type="scientific">Halopseudomonas xinjiangensis</name>
    <dbReference type="NCBI Taxonomy" id="487184"/>
    <lineage>
        <taxon>Bacteria</taxon>
        <taxon>Pseudomonadati</taxon>
        <taxon>Pseudomonadota</taxon>
        <taxon>Gammaproteobacteria</taxon>
        <taxon>Pseudomonadales</taxon>
        <taxon>Pseudomonadaceae</taxon>
        <taxon>Halopseudomonas</taxon>
    </lineage>
</organism>
<dbReference type="PRINTS" id="PR00080">
    <property type="entry name" value="SDRFAMILY"/>
</dbReference>
<keyword evidence="4" id="KW-1133">Transmembrane helix</keyword>
<evidence type="ECO:0000256" key="4">
    <source>
        <dbReference type="SAM" id="Phobius"/>
    </source>
</evidence>
<dbReference type="SMART" id="SM00822">
    <property type="entry name" value="PKS_KR"/>
    <property type="match status" value="1"/>
</dbReference>
<feature type="transmembrane region" description="Helical" evidence="4">
    <location>
        <begin position="314"/>
        <end position="332"/>
    </location>
</feature>